<name>A0A2S8AEM2_9FLAO</name>
<protein>
    <submittedName>
        <fullName evidence="1">Uncharacterized protein</fullName>
    </submittedName>
</protein>
<dbReference type="EMBL" id="PSZM01000027">
    <property type="protein sequence ID" value="PQL93965.1"/>
    <property type="molecule type" value="Genomic_DNA"/>
</dbReference>
<comment type="caution">
    <text evidence="1">The sequence shown here is derived from an EMBL/GenBank/DDBJ whole genome shotgun (WGS) entry which is preliminary data.</text>
</comment>
<proteinExistence type="predicted"/>
<dbReference type="AlphaFoldDB" id="A0A2S8AEM2"/>
<accession>A0A2S8AEM2</accession>
<evidence type="ECO:0000313" key="2">
    <source>
        <dbReference type="Proteomes" id="UP000238042"/>
    </source>
</evidence>
<organism evidence="1 2">
    <name type="scientific">Apibacter adventoris</name>
    <dbReference type="NCBI Taxonomy" id="1679466"/>
    <lineage>
        <taxon>Bacteria</taxon>
        <taxon>Pseudomonadati</taxon>
        <taxon>Bacteroidota</taxon>
        <taxon>Flavobacteriia</taxon>
        <taxon>Flavobacteriales</taxon>
        <taxon>Weeksellaceae</taxon>
        <taxon>Apibacter</taxon>
    </lineage>
</organism>
<evidence type="ECO:0000313" key="1">
    <source>
        <dbReference type="EMBL" id="PQL93965.1"/>
    </source>
</evidence>
<sequence>MISYNIYSAWKSIKVYNNDDSLYFLVKKTRSILGKYTLYYFISEELFLILEKYDYLLFSKKKLIYNNLNYTIIFQEDVMSFEGKEIKYKTLDFLGSKRAVYLNGRKVAVINVVSRLKDDQHSIFFDEMSEDVFLILVSYCSMINYDLQ</sequence>
<dbReference type="RefSeq" id="WP_105246294.1">
    <property type="nucleotide sequence ID" value="NZ_PSZM01000027.1"/>
</dbReference>
<keyword evidence="2" id="KW-1185">Reference proteome</keyword>
<gene>
    <name evidence="1" type="ORF">C4S77_04215</name>
</gene>
<dbReference type="Proteomes" id="UP000238042">
    <property type="component" value="Unassembled WGS sequence"/>
</dbReference>
<reference evidence="1 2" key="1">
    <citation type="submission" date="2018-02" db="EMBL/GenBank/DDBJ databases">
        <title>Genome sequences of Apibacter spp., gut symbionts of Asian honey bees.</title>
        <authorList>
            <person name="Kwong W.K."/>
            <person name="Steele M.I."/>
            <person name="Moran N.A."/>
        </authorList>
    </citation>
    <scope>NUCLEOTIDE SEQUENCE [LARGE SCALE GENOMIC DNA]</scope>
    <source>
        <strain evidence="2">wkB301</strain>
    </source>
</reference>